<protein>
    <recommendedName>
        <fullName evidence="1">Calcium-mediated lectin domain-containing protein</fullName>
    </recommendedName>
</protein>
<proteinExistence type="predicted"/>
<evidence type="ECO:0000313" key="5">
    <source>
        <dbReference type="Proteomes" id="UP000594967"/>
    </source>
</evidence>
<accession>A0A2X4UN64</accession>
<dbReference type="Proteomes" id="UP000594967">
    <property type="component" value="Chromosome"/>
</dbReference>
<sequence>MAIGPVNGNGIAINIPSGKIVFWSALVQSSANQFIQLKDSSSNVVFTTQGASSSGGTPTQIGEGFFQAADASGNYTIWVGTNSGQRYSQVIWSQDVITRGATVYFGKYIFASEDYTDNDYNDSLLQLQWFQYVG</sequence>
<dbReference type="STRING" id="82996.ADP72_24015"/>
<name>A0A2X4UN64_SERPL</name>
<evidence type="ECO:0000313" key="2">
    <source>
        <dbReference type="EMBL" id="QPS20845.1"/>
    </source>
</evidence>
<reference evidence="2 5" key="2">
    <citation type="submission" date="2020-12" db="EMBL/GenBank/DDBJ databases">
        <title>FDA dAtabase for Regulatory Grade micrObial Sequences (FDA-ARGOS): Supporting development and validation of Infectious Disease Dx tests.</title>
        <authorList>
            <person name="Sproer C."/>
            <person name="Gronow S."/>
            <person name="Severitt S."/>
            <person name="Schroder I."/>
            <person name="Tallon L."/>
            <person name="Sadzewicz L."/>
            <person name="Zhao X."/>
            <person name="Boylan J."/>
            <person name="Ott S."/>
            <person name="Bowen H."/>
            <person name="Vavikolanu K."/>
            <person name="Mehta A."/>
            <person name="Aluvathingal J."/>
            <person name="Nadendla S."/>
            <person name="Lowell S."/>
            <person name="Myers T."/>
            <person name="Yan Y."/>
            <person name="Sichtig H."/>
        </authorList>
    </citation>
    <scope>NUCLEOTIDE SEQUENCE [LARGE SCALE GENOMIC DNA]</scope>
    <source>
        <strain evidence="2 5">FDAARGOS_907</strain>
    </source>
</reference>
<dbReference type="Pfam" id="PF07472">
    <property type="entry name" value="PA-IIL"/>
    <property type="match status" value="1"/>
</dbReference>
<dbReference type="Gene3D" id="2.60.120.400">
    <property type="entry name" value="Calcium-mediated lectin"/>
    <property type="match status" value="1"/>
</dbReference>
<reference evidence="3 4" key="1">
    <citation type="submission" date="2018-06" db="EMBL/GenBank/DDBJ databases">
        <authorList>
            <consortium name="Pathogen Informatics"/>
            <person name="Doyle S."/>
        </authorList>
    </citation>
    <scope>NUCLEOTIDE SEQUENCE [LARGE SCALE GENOMIC DNA]</scope>
    <source>
        <strain evidence="3 4">NCTC12961</strain>
    </source>
</reference>
<dbReference type="InterPro" id="IPR010907">
    <property type="entry name" value="Ca-mediated_lectin"/>
</dbReference>
<keyword evidence="5" id="KW-1185">Reference proteome</keyword>
<gene>
    <name evidence="2" type="ORF">I6G64_25430</name>
    <name evidence="3" type="ORF">NCTC12961_03010</name>
</gene>
<feature type="domain" description="Calcium-mediated lectin" evidence="1">
    <location>
        <begin position="24"/>
        <end position="129"/>
    </location>
</feature>
<dbReference type="EMBL" id="LS483469">
    <property type="protein sequence ID" value="SQI39999.1"/>
    <property type="molecule type" value="Genomic_DNA"/>
</dbReference>
<dbReference type="Proteomes" id="UP000248897">
    <property type="component" value="Chromosome 1"/>
</dbReference>
<dbReference type="AlphaFoldDB" id="A0A2X4UN64"/>
<evidence type="ECO:0000313" key="4">
    <source>
        <dbReference type="Proteomes" id="UP000248897"/>
    </source>
</evidence>
<evidence type="ECO:0000313" key="3">
    <source>
        <dbReference type="EMBL" id="SQI39999.1"/>
    </source>
</evidence>
<dbReference type="InterPro" id="IPR036684">
    <property type="entry name" value="Ca_lectin_sf"/>
</dbReference>
<evidence type="ECO:0000259" key="1">
    <source>
        <dbReference type="Pfam" id="PF07472"/>
    </source>
</evidence>
<dbReference type="EMBL" id="CP065673">
    <property type="protein sequence ID" value="QPS20845.1"/>
    <property type="molecule type" value="Genomic_DNA"/>
</dbReference>
<dbReference type="RefSeq" id="WP_063198281.1">
    <property type="nucleotide sequence ID" value="NZ_CAMITG010000002.1"/>
</dbReference>
<organism evidence="3 4">
    <name type="scientific">Serratia plymuthica</name>
    <dbReference type="NCBI Taxonomy" id="82996"/>
    <lineage>
        <taxon>Bacteria</taxon>
        <taxon>Pseudomonadati</taxon>
        <taxon>Pseudomonadota</taxon>
        <taxon>Gammaproteobacteria</taxon>
        <taxon>Enterobacterales</taxon>
        <taxon>Yersiniaceae</taxon>
        <taxon>Serratia</taxon>
    </lineage>
</organism>